<sequence length="736" mass="81110">MGRLFPCYPPEHFCPHRPGYQSLALAYTAIRELSAIDLRLPEYGWGLCARYYCPVAGNYENHSATIITNRIPPSDHDQPKQSSIARGKPEWQKNTLRVCGNWSEQLSSKGKVYFYNCITEVSQWQKPLEWTLPDMTQSELHKFICDRQGEGQTIKRPYSALNRVGRVKSRLQDGASSPKRQRYSGSKGGVDRTKIEGNSYSHLDQHNSHVNSPRKVDRSGHGSPQRVHQNTRDSFDGVKIGSSLASTAYCINSIENHGPREESGDFQAKVSSTRVLPHDDKIHQNPTTIETGRFSSLSPLADATMPPKLASILAPHSTRSPLLMTTSSGQMPSSDPQSSTSRSSSPSLPRNETTHTLRQHPASMCQRRPPHDLPVVNNGDSLLPDIQSKDGCSSKSDRRSTQIDKQPTSPQRTSSIKPDQVLRNLVSVLSHVVDKRDRLSLSNASGCNNRTPPVNSASRSQPLVANLLSTFLGTHRAAHVEPITASDMLEAQPRFTAVRNAVRPHFSLPALSALRPTVAVLNRVSLIDPISQSPDTVAYCIGSLNGSDKTKNERTPTCPSSSDGTSIISPCPRNSPSPANTASDFRNHPQKRHSPLDSRAVVGDALQLRRSHSSEEDGGTVNPLSACASDSRRYPLSLDAPEVLQFVDSHLSVRFQHPVADTIETEAQSLLRNFDRLHSVLYSELSGELKKLRALVCISETKLKIHQQRKESLQELMDAIESKKALPLLGSPDAPI</sequence>
<dbReference type="GO" id="GO:1904263">
    <property type="term" value="P:positive regulation of TORC1 signaling"/>
    <property type="evidence" value="ECO:0007669"/>
    <property type="project" value="TreeGrafter"/>
</dbReference>
<name>A0A915EYE7_9CEST</name>
<feature type="compositionally biased region" description="Polar residues" evidence="4">
    <location>
        <begin position="320"/>
        <end position="331"/>
    </location>
</feature>
<dbReference type="GO" id="GO:0000993">
    <property type="term" value="F:RNA polymerase II complex binding"/>
    <property type="evidence" value="ECO:0007669"/>
    <property type="project" value="TreeGrafter"/>
</dbReference>
<dbReference type="InterPro" id="IPR038867">
    <property type="entry name" value="WAC"/>
</dbReference>
<feature type="region of interest" description="Disordered" evidence="4">
    <location>
        <begin position="68"/>
        <end position="89"/>
    </location>
</feature>
<keyword evidence="3" id="KW-0539">Nucleus</keyword>
<protein>
    <submittedName>
        <fullName evidence="7">WW domain-containing protein</fullName>
    </submittedName>
</protein>
<dbReference type="Pfam" id="PF00397">
    <property type="entry name" value="WW"/>
    <property type="match status" value="1"/>
</dbReference>
<dbReference type="InterPro" id="IPR036020">
    <property type="entry name" value="WW_dom_sf"/>
</dbReference>
<feature type="region of interest" description="Disordered" evidence="4">
    <location>
        <begin position="165"/>
        <end position="238"/>
    </location>
</feature>
<dbReference type="Proteomes" id="UP000887562">
    <property type="component" value="Unplaced"/>
</dbReference>
<dbReference type="WBParaSite" id="maker-E.canG7_contigs_7107-snap-gene-1.73-mRNA-1">
    <property type="protein sequence ID" value="maker-E.canG7_contigs_7107-snap-gene-1.73-mRNA-1"/>
    <property type="gene ID" value="EcG7_00601"/>
</dbReference>
<dbReference type="GO" id="GO:0006325">
    <property type="term" value="P:chromatin organization"/>
    <property type="evidence" value="ECO:0007669"/>
    <property type="project" value="UniProtKB-KW"/>
</dbReference>
<evidence type="ECO:0000313" key="6">
    <source>
        <dbReference type="Proteomes" id="UP000887562"/>
    </source>
</evidence>
<dbReference type="GO" id="GO:0005634">
    <property type="term" value="C:nucleus"/>
    <property type="evidence" value="ECO:0007669"/>
    <property type="project" value="UniProtKB-SubCell"/>
</dbReference>
<reference evidence="7" key="1">
    <citation type="submission" date="2022-11" db="UniProtKB">
        <authorList>
            <consortium name="WormBaseParasite"/>
        </authorList>
    </citation>
    <scope>IDENTIFICATION</scope>
</reference>
<feature type="region of interest" description="Disordered" evidence="4">
    <location>
        <begin position="544"/>
        <end position="599"/>
    </location>
</feature>
<dbReference type="AlphaFoldDB" id="A0A915EYE7"/>
<keyword evidence="2" id="KW-0156">Chromatin regulator</keyword>
<feature type="region of interest" description="Disordered" evidence="4">
    <location>
        <begin position="320"/>
        <end position="417"/>
    </location>
</feature>
<dbReference type="GO" id="GO:0003682">
    <property type="term" value="F:chromatin binding"/>
    <property type="evidence" value="ECO:0007669"/>
    <property type="project" value="TreeGrafter"/>
</dbReference>
<feature type="compositionally biased region" description="Polar residues" evidence="4">
    <location>
        <begin position="555"/>
        <end position="584"/>
    </location>
</feature>
<dbReference type="Gene3D" id="2.20.70.10">
    <property type="match status" value="1"/>
</dbReference>
<dbReference type="PROSITE" id="PS01159">
    <property type="entry name" value="WW_DOMAIN_1"/>
    <property type="match status" value="1"/>
</dbReference>
<dbReference type="PROSITE" id="PS50020">
    <property type="entry name" value="WW_DOMAIN_2"/>
    <property type="match status" value="1"/>
</dbReference>
<evidence type="ECO:0000256" key="4">
    <source>
        <dbReference type="SAM" id="MobiDB-lite"/>
    </source>
</evidence>
<dbReference type="SMART" id="SM00456">
    <property type="entry name" value="WW"/>
    <property type="match status" value="1"/>
</dbReference>
<dbReference type="PANTHER" id="PTHR15911">
    <property type="entry name" value="WW DOMAIN-CONTAINING ADAPTER PROTEIN WITH COILED-COIL"/>
    <property type="match status" value="1"/>
</dbReference>
<evidence type="ECO:0000313" key="7">
    <source>
        <dbReference type="WBParaSite" id="maker-E.canG7_contigs_7107-snap-gene-1.73-mRNA-1"/>
    </source>
</evidence>
<dbReference type="CDD" id="cd00201">
    <property type="entry name" value="WW"/>
    <property type="match status" value="1"/>
</dbReference>
<dbReference type="InterPro" id="IPR001202">
    <property type="entry name" value="WW_dom"/>
</dbReference>
<accession>A0A915EYE7</accession>
<comment type="subcellular location">
    <subcellularLocation>
        <location evidence="1">Nucleus</location>
    </subcellularLocation>
</comment>
<proteinExistence type="predicted"/>
<organism evidence="6 7">
    <name type="scientific">Echinococcus canadensis</name>
    <dbReference type="NCBI Taxonomy" id="519352"/>
    <lineage>
        <taxon>Eukaryota</taxon>
        <taxon>Metazoa</taxon>
        <taxon>Spiralia</taxon>
        <taxon>Lophotrochozoa</taxon>
        <taxon>Platyhelminthes</taxon>
        <taxon>Cestoda</taxon>
        <taxon>Eucestoda</taxon>
        <taxon>Cyclophyllidea</taxon>
        <taxon>Taeniidae</taxon>
        <taxon>Echinococcus</taxon>
        <taxon>Echinococcus canadensis group</taxon>
    </lineage>
</organism>
<dbReference type="PANTHER" id="PTHR15911:SF6">
    <property type="entry name" value="WW DOMAIN-CONTAINING ADAPTER PROTEIN WITH COILED-COIL"/>
    <property type="match status" value="1"/>
</dbReference>
<feature type="region of interest" description="Disordered" evidence="4">
    <location>
        <begin position="278"/>
        <end position="300"/>
    </location>
</feature>
<evidence type="ECO:0000259" key="5">
    <source>
        <dbReference type="PROSITE" id="PS50020"/>
    </source>
</evidence>
<evidence type="ECO:0000256" key="1">
    <source>
        <dbReference type="ARBA" id="ARBA00004123"/>
    </source>
</evidence>
<feature type="domain" description="WW" evidence="5">
    <location>
        <begin position="102"/>
        <end position="129"/>
    </location>
</feature>
<evidence type="ECO:0000256" key="2">
    <source>
        <dbReference type="ARBA" id="ARBA00022853"/>
    </source>
</evidence>
<keyword evidence="6" id="KW-1185">Reference proteome</keyword>
<feature type="compositionally biased region" description="Low complexity" evidence="4">
    <location>
        <begin position="332"/>
        <end position="349"/>
    </location>
</feature>
<dbReference type="SUPFAM" id="SSF51045">
    <property type="entry name" value="WW domain"/>
    <property type="match status" value="1"/>
</dbReference>
<evidence type="ECO:0000256" key="3">
    <source>
        <dbReference type="ARBA" id="ARBA00023242"/>
    </source>
</evidence>
<feature type="compositionally biased region" description="Polar residues" evidence="4">
    <location>
        <begin position="403"/>
        <end position="417"/>
    </location>
</feature>
<dbReference type="GO" id="GO:0010506">
    <property type="term" value="P:regulation of autophagy"/>
    <property type="evidence" value="ECO:0007669"/>
    <property type="project" value="TreeGrafter"/>
</dbReference>
<feature type="compositionally biased region" description="Polar residues" evidence="4">
    <location>
        <begin position="284"/>
        <end position="298"/>
    </location>
</feature>